<dbReference type="WBParaSite" id="PSAMB.scaffold5475size11609.g26694.t1">
    <property type="protein sequence ID" value="PSAMB.scaffold5475size11609.g26694.t1"/>
    <property type="gene ID" value="PSAMB.scaffold5475size11609.g26694"/>
</dbReference>
<comment type="cofactor">
    <cofactor evidence="2">
        <name>glutathione</name>
        <dbReference type="ChEBI" id="CHEBI:57925"/>
    </cofactor>
</comment>
<dbReference type="InterPro" id="IPR034330">
    <property type="entry name" value="GST_Zeta_C"/>
</dbReference>
<dbReference type="GO" id="GO:0016034">
    <property type="term" value="F:maleylacetoacetate isomerase activity"/>
    <property type="evidence" value="ECO:0007669"/>
    <property type="project" value="UniProtKB-EC"/>
</dbReference>
<dbReference type="PROSITE" id="PS50405">
    <property type="entry name" value="GST_CTER"/>
    <property type="match status" value="1"/>
</dbReference>
<feature type="domain" description="GST N-terminal" evidence="8">
    <location>
        <begin position="2"/>
        <end position="83"/>
    </location>
</feature>
<keyword evidence="7" id="KW-0585">Phenylalanine catabolism</keyword>
<comment type="catalytic activity">
    <reaction evidence="1">
        <text>4-maleylacetoacetate = 4-fumarylacetoacetate</text>
        <dbReference type="Rhea" id="RHEA:14817"/>
        <dbReference type="ChEBI" id="CHEBI:17105"/>
        <dbReference type="ChEBI" id="CHEBI:18034"/>
        <dbReference type="EC" id="5.2.1.2"/>
    </reaction>
</comment>
<dbReference type="GO" id="GO:0006749">
    <property type="term" value="P:glutathione metabolic process"/>
    <property type="evidence" value="ECO:0007669"/>
    <property type="project" value="TreeGrafter"/>
</dbReference>
<name>A0A914WZZ6_9BILA</name>
<dbReference type="InterPro" id="IPR005955">
    <property type="entry name" value="GST_Zeta"/>
</dbReference>
<dbReference type="EC" id="5.2.1.2" evidence="5"/>
<dbReference type="SUPFAM" id="SSF52833">
    <property type="entry name" value="Thioredoxin-like"/>
    <property type="match status" value="1"/>
</dbReference>
<dbReference type="NCBIfam" id="TIGR01262">
    <property type="entry name" value="maiA"/>
    <property type="match status" value="1"/>
</dbReference>
<dbReference type="SUPFAM" id="SSF47616">
    <property type="entry name" value="GST C-terminal domain-like"/>
    <property type="match status" value="1"/>
</dbReference>
<keyword evidence="6" id="KW-0828">Tyrosine catabolism</keyword>
<evidence type="ECO:0000256" key="5">
    <source>
        <dbReference type="ARBA" id="ARBA00013199"/>
    </source>
</evidence>
<evidence type="ECO:0000256" key="3">
    <source>
        <dbReference type="ARBA" id="ARBA00004671"/>
    </source>
</evidence>
<comment type="pathway">
    <text evidence="3">Amino-acid degradation; L-phenylalanine degradation; acetoacetate and fumarate from L-phenylalanine: step 5/6.</text>
</comment>
<evidence type="ECO:0000313" key="10">
    <source>
        <dbReference type="Proteomes" id="UP000887566"/>
    </source>
</evidence>
<dbReference type="FunFam" id="1.20.1050.10:FF:000010">
    <property type="entry name" value="Maleylacetoacetate isomerase isoform 1"/>
    <property type="match status" value="1"/>
</dbReference>
<dbReference type="GO" id="GO:0006572">
    <property type="term" value="P:L-tyrosine catabolic process"/>
    <property type="evidence" value="ECO:0007669"/>
    <property type="project" value="UniProtKB-KW"/>
</dbReference>
<evidence type="ECO:0000256" key="4">
    <source>
        <dbReference type="ARBA" id="ARBA00010007"/>
    </source>
</evidence>
<dbReference type="PANTHER" id="PTHR42673:SF4">
    <property type="entry name" value="MALEYLACETOACETATE ISOMERASE"/>
    <property type="match status" value="1"/>
</dbReference>
<sequence length="215" mass="23984">MSKPILYSYWRSSCSWRVRAALSLKGIDYDYKAVNLVKAEQKADDYTKFNPAGMVPSLAIDGKTLTESLAIMEYLEETRPEHALLPKDAFDRATVRAICQEIASGIQPIQNLPILNHVGGGEKGQQWAHHFISNGFNVLEKMLSKTAGKYSFGDSVTIADCCLVPQVYNAQRFKVDLASYPCIERVHSALMDLDAFKKSHPSRQPDTPDAERATD</sequence>
<dbReference type="Pfam" id="PF14497">
    <property type="entry name" value="GST_C_3"/>
    <property type="match status" value="1"/>
</dbReference>
<dbReference type="InterPro" id="IPR040079">
    <property type="entry name" value="Glutathione_S-Trfase"/>
</dbReference>
<dbReference type="SFLD" id="SFLDS00019">
    <property type="entry name" value="Glutathione_Transferase_(cytos"/>
    <property type="match status" value="1"/>
</dbReference>
<dbReference type="Proteomes" id="UP000887566">
    <property type="component" value="Unplaced"/>
</dbReference>
<dbReference type="InterPro" id="IPR034333">
    <property type="entry name" value="GST_Zeta_N"/>
</dbReference>
<evidence type="ECO:0000259" key="8">
    <source>
        <dbReference type="PROSITE" id="PS50404"/>
    </source>
</evidence>
<dbReference type="PROSITE" id="PS50404">
    <property type="entry name" value="GST_NTER"/>
    <property type="match status" value="1"/>
</dbReference>
<evidence type="ECO:0000256" key="2">
    <source>
        <dbReference type="ARBA" id="ARBA00001955"/>
    </source>
</evidence>
<comment type="similarity">
    <text evidence="4">Belongs to the GST superfamily. Zeta family.</text>
</comment>
<dbReference type="InterPro" id="IPR036249">
    <property type="entry name" value="Thioredoxin-like_sf"/>
</dbReference>
<dbReference type="InterPro" id="IPR010987">
    <property type="entry name" value="Glutathione-S-Trfase_C-like"/>
</dbReference>
<organism evidence="10 11">
    <name type="scientific">Plectus sambesii</name>
    <dbReference type="NCBI Taxonomy" id="2011161"/>
    <lineage>
        <taxon>Eukaryota</taxon>
        <taxon>Metazoa</taxon>
        <taxon>Ecdysozoa</taxon>
        <taxon>Nematoda</taxon>
        <taxon>Chromadorea</taxon>
        <taxon>Plectida</taxon>
        <taxon>Plectina</taxon>
        <taxon>Plectoidea</taxon>
        <taxon>Plectidae</taxon>
        <taxon>Plectus</taxon>
    </lineage>
</organism>
<dbReference type="GO" id="GO:0004364">
    <property type="term" value="F:glutathione transferase activity"/>
    <property type="evidence" value="ECO:0007669"/>
    <property type="project" value="TreeGrafter"/>
</dbReference>
<dbReference type="AlphaFoldDB" id="A0A914WZZ6"/>
<accession>A0A914WZZ6</accession>
<dbReference type="Gene3D" id="3.40.30.10">
    <property type="entry name" value="Glutaredoxin"/>
    <property type="match status" value="1"/>
</dbReference>
<dbReference type="Pfam" id="PF13409">
    <property type="entry name" value="GST_N_2"/>
    <property type="match status" value="1"/>
</dbReference>
<evidence type="ECO:0000256" key="1">
    <source>
        <dbReference type="ARBA" id="ARBA00001622"/>
    </source>
</evidence>
<feature type="domain" description="GST C-terminal" evidence="9">
    <location>
        <begin position="88"/>
        <end position="209"/>
    </location>
</feature>
<dbReference type="CDD" id="cd03042">
    <property type="entry name" value="GST_N_Zeta"/>
    <property type="match status" value="1"/>
</dbReference>
<dbReference type="SFLD" id="SFLDG00358">
    <property type="entry name" value="Main_(cytGST)"/>
    <property type="match status" value="1"/>
</dbReference>
<reference evidence="11" key="1">
    <citation type="submission" date="2022-11" db="UniProtKB">
        <authorList>
            <consortium name="WormBaseParasite"/>
        </authorList>
    </citation>
    <scope>IDENTIFICATION</scope>
</reference>
<dbReference type="CDD" id="cd03191">
    <property type="entry name" value="GST_C_Zeta"/>
    <property type="match status" value="1"/>
</dbReference>
<dbReference type="InterPro" id="IPR004045">
    <property type="entry name" value="Glutathione_S-Trfase_N"/>
</dbReference>
<evidence type="ECO:0000256" key="6">
    <source>
        <dbReference type="ARBA" id="ARBA00022878"/>
    </source>
</evidence>
<proteinExistence type="inferred from homology"/>
<evidence type="ECO:0000313" key="11">
    <source>
        <dbReference type="WBParaSite" id="PSAMB.scaffold5475size11609.g26694.t1"/>
    </source>
</evidence>
<dbReference type="InterPro" id="IPR004046">
    <property type="entry name" value="GST_C"/>
</dbReference>
<dbReference type="GO" id="GO:0006559">
    <property type="term" value="P:L-phenylalanine catabolic process"/>
    <property type="evidence" value="ECO:0007669"/>
    <property type="project" value="UniProtKB-KW"/>
</dbReference>
<dbReference type="Gene3D" id="1.20.1050.10">
    <property type="match status" value="1"/>
</dbReference>
<dbReference type="InterPro" id="IPR036282">
    <property type="entry name" value="Glutathione-S-Trfase_C_sf"/>
</dbReference>
<protein>
    <recommendedName>
        <fullName evidence="5">maleylacetoacetate isomerase</fullName>
        <ecNumber evidence="5">5.2.1.2</ecNumber>
    </recommendedName>
</protein>
<evidence type="ECO:0000259" key="9">
    <source>
        <dbReference type="PROSITE" id="PS50405"/>
    </source>
</evidence>
<dbReference type="PANTHER" id="PTHR42673">
    <property type="entry name" value="MALEYLACETOACETATE ISOMERASE"/>
    <property type="match status" value="1"/>
</dbReference>
<evidence type="ECO:0000256" key="7">
    <source>
        <dbReference type="ARBA" id="ARBA00023232"/>
    </source>
</evidence>
<keyword evidence="10" id="KW-1185">Reference proteome</keyword>
<dbReference type="GO" id="GO:0005739">
    <property type="term" value="C:mitochondrion"/>
    <property type="evidence" value="ECO:0007669"/>
    <property type="project" value="TreeGrafter"/>
</dbReference>